<dbReference type="PRINTS" id="PR00116">
    <property type="entry name" value="ARGINASE"/>
</dbReference>
<protein>
    <submittedName>
        <fullName evidence="4">Unannotated protein</fullName>
    </submittedName>
</protein>
<dbReference type="PANTHER" id="PTHR11358:SF26">
    <property type="entry name" value="GUANIDINO ACID HYDROLASE, MITOCHONDRIAL"/>
    <property type="match status" value="1"/>
</dbReference>
<dbReference type="PROSITE" id="PS51409">
    <property type="entry name" value="ARGINASE_2"/>
    <property type="match status" value="1"/>
</dbReference>
<dbReference type="EMBL" id="CAEZWA010000103">
    <property type="protein sequence ID" value="CAB4646035.1"/>
    <property type="molecule type" value="Genomic_DNA"/>
</dbReference>
<feature type="compositionally biased region" description="Polar residues" evidence="3">
    <location>
        <begin position="1"/>
        <end position="11"/>
    </location>
</feature>
<evidence type="ECO:0000256" key="2">
    <source>
        <dbReference type="ARBA" id="ARBA00022801"/>
    </source>
</evidence>
<dbReference type="SUPFAM" id="SSF52768">
    <property type="entry name" value="Arginase/deacetylase"/>
    <property type="match status" value="1"/>
</dbReference>
<reference evidence="4" key="1">
    <citation type="submission" date="2020-05" db="EMBL/GenBank/DDBJ databases">
        <authorList>
            <person name="Chiriac C."/>
            <person name="Salcher M."/>
            <person name="Ghai R."/>
            <person name="Kavagutti S V."/>
        </authorList>
    </citation>
    <scope>NUCLEOTIDE SEQUENCE</scope>
</reference>
<dbReference type="InterPro" id="IPR006035">
    <property type="entry name" value="Ureohydrolase"/>
</dbReference>
<organism evidence="4">
    <name type="scientific">freshwater metagenome</name>
    <dbReference type="NCBI Taxonomy" id="449393"/>
    <lineage>
        <taxon>unclassified sequences</taxon>
        <taxon>metagenomes</taxon>
        <taxon>ecological metagenomes</taxon>
    </lineage>
</organism>
<dbReference type="InterPro" id="IPR023696">
    <property type="entry name" value="Ureohydrolase_dom_sf"/>
</dbReference>
<dbReference type="Gene3D" id="3.40.800.10">
    <property type="entry name" value="Ureohydrolase domain"/>
    <property type="match status" value="1"/>
</dbReference>
<dbReference type="Pfam" id="PF00491">
    <property type="entry name" value="Arginase"/>
    <property type="match status" value="1"/>
</dbReference>
<feature type="region of interest" description="Disordered" evidence="3">
    <location>
        <begin position="1"/>
        <end position="27"/>
    </location>
</feature>
<sequence>MNFLNTKSSAGEPSAEDPMWPRASSWLKPASGNSQKADLGLFGVPAHQTSISATNAHLTPAAIRKALKRFSTFHWTTGVDVSQLSFLDFGDIAEPDSTEGELRTSNLAAKLAGECGLSIGLGGDNSVTFAIARGALNPIATAGLITFDAHHDLRDGVSNGSPVRRLIDEAGMDPSRIVQIGIADFSNSPQYAKRAKDLGIHVIPRSALRGKDAAKIVAEAVAIAGAGGGRIHVDFDVDVCDRAVVPACPAAAPGGISADEFRQFCFAVGTHQQVTSVDITEIDASADSSDGRTVRLGALAILELAAGRLSNGSRQPESL</sequence>
<gene>
    <name evidence="4" type="ORF">UFOPK2165_00629</name>
</gene>
<accession>A0A6J6KCQ3</accession>
<keyword evidence="2" id="KW-0378">Hydrolase</keyword>
<dbReference type="GO" id="GO:0046872">
    <property type="term" value="F:metal ion binding"/>
    <property type="evidence" value="ECO:0007669"/>
    <property type="project" value="UniProtKB-KW"/>
</dbReference>
<dbReference type="PIRSF" id="PIRSF036979">
    <property type="entry name" value="Arginase"/>
    <property type="match status" value="1"/>
</dbReference>
<evidence type="ECO:0000256" key="3">
    <source>
        <dbReference type="SAM" id="MobiDB-lite"/>
    </source>
</evidence>
<dbReference type="GO" id="GO:0033389">
    <property type="term" value="P:putrescine biosynthetic process from arginine, via agmatine"/>
    <property type="evidence" value="ECO:0007669"/>
    <property type="project" value="TreeGrafter"/>
</dbReference>
<dbReference type="AlphaFoldDB" id="A0A6J6KCQ3"/>
<proteinExistence type="predicted"/>
<keyword evidence="1" id="KW-0479">Metal-binding</keyword>
<evidence type="ECO:0000256" key="1">
    <source>
        <dbReference type="ARBA" id="ARBA00022723"/>
    </source>
</evidence>
<dbReference type="PANTHER" id="PTHR11358">
    <property type="entry name" value="ARGINASE/AGMATINASE"/>
    <property type="match status" value="1"/>
</dbReference>
<dbReference type="GO" id="GO:0008783">
    <property type="term" value="F:agmatinase activity"/>
    <property type="evidence" value="ECO:0007669"/>
    <property type="project" value="TreeGrafter"/>
</dbReference>
<name>A0A6J6KCQ3_9ZZZZ</name>
<evidence type="ECO:0000313" key="4">
    <source>
        <dbReference type="EMBL" id="CAB4646035.1"/>
    </source>
</evidence>